<feature type="transmembrane region" description="Helical" evidence="7">
    <location>
        <begin position="297"/>
        <end position="315"/>
    </location>
</feature>
<dbReference type="SUPFAM" id="SSF103473">
    <property type="entry name" value="MFS general substrate transporter"/>
    <property type="match status" value="1"/>
</dbReference>
<keyword evidence="5 7" id="KW-1133">Transmembrane helix</keyword>
<feature type="transmembrane region" description="Helical" evidence="7">
    <location>
        <begin position="321"/>
        <end position="340"/>
    </location>
</feature>
<evidence type="ECO:0000256" key="7">
    <source>
        <dbReference type="SAM" id="Phobius"/>
    </source>
</evidence>
<feature type="transmembrane region" description="Helical" evidence="7">
    <location>
        <begin position="168"/>
        <end position="188"/>
    </location>
</feature>
<evidence type="ECO:0000256" key="6">
    <source>
        <dbReference type="ARBA" id="ARBA00023136"/>
    </source>
</evidence>
<dbReference type="GO" id="GO:0005886">
    <property type="term" value="C:plasma membrane"/>
    <property type="evidence" value="ECO:0007669"/>
    <property type="project" value="UniProtKB-SubCell"/>
</dbReference>
<keyword evidence="4 7" id="KW-0812">Transmembrane</keyword>
<feature type="transmembrane region" description="Helical" evidence="7">
    <location>
        <begin position="88"/>
        <end position="114"/>
    </location>
</feature>
<gene>
    <name evidence="9" type="ORF">ENI34_00585</name>
</gene>
<evidence type="ECO:0000256" key="3">
    <source>
        <dbReference type="ARBA" id="ARBA00022475"/>
    </source>
</evidence>
<keyword evidence="6 7" id="KW-0472">Membrane</keyword>
<evidence type="ECO:0000256" key="1">
    <source>
        <dbReference type="ARBA" id="ARBA00004651"/>
    </source>
</evidence>
<evidence type="ECO:0000256" key="5">
    <source>
        <dbReference type="ARBA" id="ARBA00022989"/>
    </source>
</evidence>
<evidence type="ECO:0000259" key="8">
    <source>
        <dbReference type="PROSITE" id="PS50850"/>
    </source>
</evidence>
<dbReference type="PANTHER" id="PTHR43266:SF2">
    <property type="entry name" value="MAJOR FACILITATOR SUPERFAMILY (MFS) PROFILE DOMAIN-CONTAINING PROTEIN"/>
    <property type="match status" value="1"/>
</dbReference>
<evidence type="ECO:0000256" key="2">
    <source>
        <dbReference type="ARBA" id="ARBA00022448"/>
    </source>
</evidence>
<accession>A0A9C9JZ08</accession>
<dbReference type="Proteomes" id="UP000885826">
    <property type="component" value="Unassembled WGS sequence"/>
</dbReference>
<feature type="transmembrane region" description="Helical" evidence="7">
    <location>
        <begin position="135"/>
        <end position="156"/>
    </location>
</feature>
<dbReference type="PANTHER" id="PTHR43266">
    <property type="entry name" value="MACROLIDE-EFFLUX PROTEIN"/>
    <property type="match status" value="1"/>
</dbReference>
<feature type="transmembrane region" description="Helical" evidence="7">
    <location>
        <begin position="49"/>
        <end position="68"/>
    </location>
</feature>
<feature type="transmembrane region" description="Helical" evidence="7">
    <location>
        <begin position="386"/>
        <end position="405"/>
    </location>
</feature>
<protein>
    <submittedName>
        <fullName evidence="9">MFS transporter</fullName>
    </submittedName>
</protein>
<feature type="transmembrane region" description="Helical" evidence="7">
    <location>
        <begin position="361"/>
        <end position="380"/>
    </location>
</feature>
<dbReference type="EMBL" id="DRIG01000008">
    <property type="protein sequence ID" value="HEC77622.1"/>
    <property type="molecule type" value="Genomic_DNA"/>
</dbReference>
<sequence>MLELLKKRGITFLGFSNTISQLGDRLTHMVIITLIGSMFPGRVSAFSEFAITWSLPIVILSPFAGVFIEHWNKQTIMLRCHVIQSILIFLTPTFVVLTHSILPIWILIIAFFSLDMFNNTSKNAIIPDLVEYDELVAANSLIIILARIATFIGMVGGGYLVKWVGWRFGFYIDASTHLIAGLLVLGMGTKSLFAPVKKLEFSLRKELKKSARLFFQDLKELGGLLIKDRVVIFVMLSVFILPFVAAVAYIILIYLVQQIFGLGTTGVGWFGGVIGIGMLIGGLLMGFFGKMINRGKIIIISIAVLGFFFIIGPIFTTPFFLYTIAFIAGMVFSFIGIAQDTMLQEDVLKGIRGRVFATKEFVINLTVVISAIFFGAISKFFSPYPIIRGVGVFLMIIMVFAILIFRSIPPAVRAKL</sequence>
<dbReference type="InterPro" id="IPR011701">
    <property type="entry name" value="MFS"/>
</dbReference>
<keyword evidence="2" id="KW-0813">Transport</keyword>
<dbReference type="InterPro" id="IPR020846">
    <property type="entry name" value="MFS_dom"/>
</dbReference>
<comment type="subcellular location">
    <subcellularLocation>
        <location evidence="1">Cell membrane</location>
        <topology evidence="1">Multi-pass membrane protein</topology>
    </subcellularLocation>
</comment>
<dbReference type="Gene3D" id="1.20.1250.20">
    <property type="entry name" value="MFS general substrate transporter like domains"/>
    <property type="match status" value="1"/>
</dbReference>
<name>A0A9C9JZ08_UNCW3</name>
<dbReference type="GO" id="GO:0022857">
    <property type="term" value="F:transmembrane transporter activity"/>
    <property type="evidence" value="ECO:0007669"/>
    <property type="project" value="InterPro"/>
</dbReference>
<proteinExistence type="predicted"/>
<keyword evidence="3" id="KW-1003">Cell membrane</keyword>
<feature type="transmembrane region" description="Helical" evidence="7">
    <location>
        <begin position="267"/>
        <end position="288"/>
    </location>
</feature>
<evidence type="ECO:0000313" key="10">
    <source>
        <dbReference type="Proteomes" id="UP000885826"/>
    </source>
</evidence>
<feature type="transmembrane region" description="Helical" evidence="7">
    <location>
        <begin position="230"/>
        <end position="255"/>
    </location>
</feature>
<dbReference type="Pfam" id="PF07690">
    <property type="entry name" value="MFS_1"/>
    <property type="match status" value="1"/>
</dbReference>
<dbReference type="CDD" id="cd06173">
    <property type="entry name" value="MFS_MefA_like"/>
    <property type="match status" value="1"/>
</dbReference>
<dbReference type="AlphaFoldDB" id="A0A9C9JZ08"/>
<dbReference type="InterPro" id="IPR036259">
    <property type="entry name" value="MFS_trans_sf"/>
</dbReference>
<dbReference type="PROSITE" id="PS50850">
    <property type="entry name" value="MFS"/>
    <property type="match status" value="1"/>
</dbReference>
<evidence type="ECO:0000256" key="4">
    <source>
        <dbReference type="ARBA" id="ARBA00022692"/>
    </source>
</evidence>
<comment type="caution">
    <text evidence="9">The sequence shown here is derived from an EMBL/GenBank/DDBJ whole genome shotgun (WGS) entry which is preliminary data.</text>
</comment>
<reference evidence="9" key="1">
    <citation type="journal article" date="2020" name="mSystems">
        <title>Genome- and Community-Level Interaction Insights into Carbon Utilization and Element Cycling Functions of Hydrothermarchaeota in Hydrothermal Sediment.</title>
        <authorList>
            <person name="Zhou Z."/>
            <person name="Liu Y."/>
            <person name="Xu W."/>
            <person name="Pan J."/>
            <person name="Luo Z.H."/>
            <person name="Li M."/>
        </authorList>
    </citation>
    <scope>NUCLEOTIDE SEQUENCE</scope>
    <source>
        <strain evidence="9">HyVt-388</strain>
    </source>
</reference>
<feature type="domain" description="Major facilitator superfamily (MFS) profile" evidence="8">
    <location>
        <begin position="230"/>
        <end position="416"/>
    </location>
</feature>
<evidence type="ECO:0000313" key="9">
    <source>
        <dbReference type="EMBL" id="HEC77622.1"/>
    </source>
</evidence>
<organism evidence="9 10">
    <name type="scientific">candidate division WOR-3 bacterium</name>
    <dbReference type="NCBI Taxonomy" id="2052148"/>
    <lineage>
        <taxon>Bacteria</taxon>
        <taxon>Bacteria division WOR-3</taxon>
    </lineage>
</organism>